<name>Q1A0E1_9CAUD</name>
<sequence length="79" mass="8917">MTSTKCHLPTEASMKEYRKTLDLGTGESYTYVEMGPVADMPPWHQLSQPSRFPFPTPEAAERFAAANRAQYPGREVVVR</sequence>
<protein>
    <submittedName>
        <fullName evidence="1">Uncharacterized protein</fullName>
    </submittedName>
</protein>
<organism evidence="1 2">
    <name type="scientific">Mycobacterium phage Che12</name>
    <dbReference type="NCBI Taxonomy" id="2911435"/>
    <lineage>
        <taxon>Viruses</taxon>
        <taxon>Duplodnaviria</taxon>
        <taxon>Heunggongvirae</taxon>
        <taxon>Uroviricota</taxon>
        <taxon>Caudoviricetes</taxon>
        <taxon>Fromanvirus</taxon>
        <taxon>Fromanvirus Che12</taxon>
    </lineage>
</organism>
<evidence type="ECO:0000313" key="1">
    <source>
        <dbReference type="EMBL" id="ABE67395.1"/>
    </source>
</evidence>
<evidence type="ECO:0000313" key="2">
    <source>
        <dbReference type="Proteomes" id="UP000002541"/>
    </source>
</evidence>
<proteinExistence type="predicted"/>
<dbReference type="EMBL" id="DQ398043">
    <property type="protein sequence ID" value="ABE67395.1"/>
    <property type="molecule type" value="Genomic_DNA"/>
</dbReference>
<keyword evidence="2" id="KW-1185">Reference proteome</keyword>
<dbReference type="OrthoDB" id="25274at10239"/>
<reference evidence="1 2" key="1">
    <citation type="journal article" date="2006" name="PLoS Genet.">
        <title>Exploring the mycobacteriophage metaproteome: phage genomics as an educational platform.</title>
        <authorList>
            <person name="Hatfull G.F."/>
            <person name="Pedulla M.L."/>
            <person name="Jacobs-Sera D."/>
            <person name="Cichon P.M."/>
            <person name="Foley A."/>
            <person name="Ford M.E."/>
            <person name="Gonda R.M."/>
            <person name="Houtz J.M."/>
            <person name="Hryckowian A.J."/>
            <person name="Kelchner V.A."/>
            <person name="Namburi S."/>
            <person name="Pajcini K.V."/>
            <person name="Popovich M.G."/>
            <person name="Schleicher D.T."/>
            <person name="Simanek B.Z."/>
            <person name="Smith A.L."/>
            <person name="Zdanowicz G.M."/>
            <person name="Kumar V."/>
            <person name="Peebles C.L."/>
            <person name="Jacobs W.R.Jr."/>
            <person name="Lawrence J.G."/>
            <person name="Hendrix R.W."/>
        </authorList>
    </citation>
    <scope>NUCLEOTIDE SEQUENCE [LARGE SCALE GENOMIC DNA]</scope>
</reference>
<gene>
    <name evidence="1" type="primary">76</name>
    <name evidence="1" type="ORF">PBI_CHE12_76</name>
</gene>
<dbReference type="Proteomes" id="UP000002541">
    <property type="component" value="Segment"/>
</dbReference>
<dbReference type="RefSeq" id="YP_655655.1">
    <property type="nucleotide sequence ID" value="NC_008203.1"/>
</dbReference>
<dbReference type="KEGG" id="vg:4156936"/>
<accession>Q1A0E1</accession>